<keyword evidence="12" id="KW-1185">Reference proteome</keyword>
<dbReference type="InterPro" id="IPR050164">
    <property type="entry name" value="Peptidase_C19"/>
</dbReference>
<dbReference type="EC" id="3.4.19.12" evidence="8"/>
<dbReference type="Pfam" id="PF00443">
    <property type="entry name" value="UCH"/>
    <property type="match status" value="1"/>
</dbReference>
<dbReference type="Gene3D" id="3.90.70.10">
    <property type="entry name" value="Cysteine proteinases"/>
    <property type="match status" value="1"/>
</dbReference>
<dbReference type="InterPro" id="IPR028889">
    <property type="entry name" value="USP"/>
</dbReference>
<evidence type="ECO:0000313" key="12">
    <source>
        <dbReference type="Proteomes" id="UP001152523"/>
    </source>
</evidence>
<sequence length="704" mass="79137">MGRELPETISSPLNSPGAPGNITNISGQVRCVTEWSLALSDFTEKGSEEAASDDFCLKSLPPVRSDSHWSQPWSIQAAVNLLDPKFYGGLDSKGAEPDWTDTWSLNNGPDHRFSASVSGLSGLDWNWEANPMIKECSECSYDVKEQTVELENVPFFSSMDEWKRTEERKEHAALGDHSLLNFFWDEKTPLSMGGGLANLGNTCFLNAVLQCFMHIVPLVQSIEAYNHPSPCEACSEGYCVLCDLKELTNATLGSKGSIIHPWKIVNNLSSVFLSSFQRYQQEDAHEFLLCFLDRLERSCSSLKMEGQLYSNHENIVNQTFGGLLISKLQCFNCGHCSKTHEPLVDMSLEIRDVDSLPMALDSFTKIEKIEDPMTKFTCEKCKLQVLIEKQLLLDETPLVATFHLKRFKNDGFRVEKIDKHIMFPLELDLLPYVDRQKKPAESKYNLVAVLVHIGLSLHSGHYYCFIHASPNEWYMFDDSKVIQVQEDLVMSQAAYVLFYVRQDTPWFSHFIETKQPTPSSFSSNLLFHNVDPISNPSPIMESGSIHSGVDTSEEQGKENVCNSSDISSADTEKKRPNRLVFKDNNNKREFGITGRLADAITTSPSRSPSQHGEVITDNYCSNPCAQQRLSDKISCKDQYRKHFVGDPEGKQACSVKTNMPSVAASLMKGCMKKKRRREVVSVRECGLSPYGSLLSHPLKASHLR</sequence>
<proteinExistence type="inferred from homology"/>
<dbReference type="AlphaFoldDB" id="A0AAV0G947"/>
<dbReference type="PROSITE" id="PS00973">
    <property type="entry name" value="USP_2"/>
    <property type="match status" value="1"/>
</dbReference>
<feature type="domain" description="USP" evidence="10">
    <location>
        <begin position="194"/>
        <end position="502"/>
    </location>
</feature>
<comment type="function">
    <text evidence="7 8">Recognizes and hydrolyzes the peptide bond at the C-terminal Gly of ubiquitin. Involved in the processing of poly-ubiquitin precursors as well as that of ubiquitinated proteins.</text>
</comment>
<dbReference type="PANTHER" id="PTHR24006">
    <property type="entry name" value="UBIQUITIN CARBOXYL-TERMINAL HYDROLASE"/>
    <property type="match status" value="1"/>
</dbReference>
<comment type="similarity">
    <text evidence="2 8">Belongs to the peptidase C19 family.</text>
</comment>
<evidence type="ECO:0000259" key="10">
    <source>
        <dbReference type="PROSITE" id="PS50235"/>
    </source>
</evidence>
<dbReference type="GO" id="GO:0006508">
    <property type="term" value="P:proteolysis"/>
    <property type="evidence" value="ECO:0007669"/>
    <property type="project" value="UniProtKB-KW"/>
</dbReference>
<dbReference type="GO" id="GO:0005634">
    <property type="term" value="C:nucleus"/>
    <property type="evidence" value="ECO:0007669"/>
    <property type="project" value="TreeGrafter"/>
</dbReference>
<dbReference type="GO" id="GO:0004843">
    <property type="term" value="F:cysteine-type deubiquitinase activity"/>
    <property type="evidence" value="ECO:0007669"/>
    <property type="project" value="UniProtKB-UniRule"/>
</dbReference>
<dbReference type="PROSITE" id="PS50235">
    <property type="entry name" value="USP_3"/>
    <property type="match status" value="1"/>
</dbReference>
<dbReference type="InterPro" id="IPR018200">
    <property type="entry name" value="USP_CS"/>
</dbReference>
<feature type="compositionally biased region" description="Polar residues" evidence="9">
    <location>
        <begin position="560"/>
        <end position="569"/>
    </location>
</feature>
<dbReference type="FunFam" id="3.90.70.10:FF:000116">
    <property type="entry name" value="Ubiquitin carboxyl-terminal hydrolase 20"/>
    <property type="match status" value="1"/>
</dbReference>
<evidence type="ECO:0000313" key="11">
    <source>
        <dbReference type="EMBL" id="CAH9144465.1"/>
    </source>
</evidence>
<evidence type="ECO:0000256" key="1">
    <source>
        <dbReference type="ARBA" id="ARBA00000707"/>
    </source>
</evidence>
<keyword evidence="3 8" id="KW-0645">Protease</keyword>
<feature type="region of interest" description="Disordered" evidence="9">
    <location>
        <begin position="538"/>
        <end position="582"/>
    </location>
</feature>
<evidence type="ECO:0000256" key="5">
    <source>
        <dbReference type="ARBA" id="ARBA00022801"/>
    </source>
</evidence>
<evidence type="ECO:0000256" key="8">
    <source>
        <dbReference type="RuleBase" id="RU366025"/>
    </source>
</evidence>
<accession>A0AAV0G947</accession>
<evidence type="ECO:0000256" key="9">
    <source>
        <dbReference type="SAM" id="MobiDB-lite"/>
    </source>
</evidence>
<reference evidence="11" key="1">
    <citation type="submission" date="2022-07" db="EMBL/GenBank/DDBJ databases">
        <authorList>
            <person name="Macas J."/>
            <person name="Novak P."/>
            <person name="Neumann P."/>
        </authorList>
    </citation>
    <scope>NUCLEOTIDE SEQUENCE</scope>
</reference>
<evidence type="ECO:0000256" key="3">
    <source>
        <dbReference type="ARBA" id="ARBA00022670"/>
    </source>
</evidence>
<evidence type="ECO:0000256" key="6">
    <source>
        <dbReference type="ARBA" id="ARBA00022807"/>
    </source>
</evidence>
<dbReference type="InterPro" id="IPR038765">
    <property type="entry name" value="Papain-like_cys_pep_sf"/>
</dbReference>
<evidence type="ECO:0000256" key="7">
    <source>
        <dbReference type="ARBA" id="ARBA00037450"/>
    </source>
</evidence>
<dbReference type="GO" id="GO:0005829">
    <property type="term" value="C:cytosol"/>
    <property type="evidence" value="ECO:0007669"/>
    <property type="project" value="TreeGrafter"/>
</dbReference>
<organism evidence="11 12">
    <name type="scientific">Cuscuta epithymum</name>
    <dbReference type="NCBI Taxonomy" id="186058"/>
    <lineage>
        <taxon>Eukaryota</taxon>
        <taxon>Viridiplantae</taxon>
        <taxon>Streptophyta</taxon>
        <taxon>Embryophyta</taxon>
        <taxon>Tracheophyta</taxon>
        <taxon>Spermatophyta</taxon>
        <taxon>Magnoliopsida</taxon>
        <taxon>eudicotyledons</taxon>
        <taxon>Gunneridae</taxon>
        <taxon>Pentapetalae</taxon>
        <taxon>asterids</taxon>
        <taxon>lamiids</taxon>
        <taxon>Solanales</taxon>
        <taxon>Convolvulaceae</taxon>
        <taxon>Cuscuteae</taxon>
        <taxon>Cuscuta</taxon>
        <taxon>Cuscuta subgen. Cuscuta</taxon>
    </lineage>
</organism>
<comment type="catalytic activity">
    <reaction evidence="1 8">
        <text>Thiol-dependent hydrolysis of ester, thioester, amide, peptide and isopeptide bonds formed by the C-terminal Gly of ubiquitin (a 76-residue protein attached to proteins as an intracellular targeting signal).</text>
        <dbReference type="EC" id="3.4.19.12"/>
    </reaction>
</comment>
<comment type="caution">
    <text evidence="11">The sequence shown here is derived from an EMBL/GenBank/DDBJ whole genome shotgun (WGS) entry which is preliminary data.</text>
</comment>
<evidence type="ECO:0000256" key="4">
    <source>
        <dbReference type="ARBA" id="ARBA00022786"/>
    </source>
</evidence>
<name>A0AAV0G947_9ASTE</name>
<feature type="compositionally biased region" description="Basic and acidic residues" evidence="9">
    <location>
        <begin position="570"/>
        <end position="582"/>
    </location>
</feature>
<evidence type="ECO:0000256" key="2">
    <source>
        <dbReference type="ARBA" id="ARBA00009085"/>
    </source>
</evidence>
<dbReference type="PANTHER" id="PTHR24006:SF747">
    <property type="entry name" value="UBIQUITIN CARBOXYL-TERMINAL HYDROLASE 20"/>
    <property type="match status" value="1"/>
</dbReference>
<dbReference type="EMBL" id="CAMAPF010001065">
    <property type="protein sequence ID" value="CAH9144465.1"/>
    <property type="molecule type" value="Genomic_DNA"/>
</dbReference>
<dbReference type="Proteomes" id="UP001152523">
    <property type="component" value="Unassembled WGS sequence"/>
</dbReference>
<dbReference type="SUPFAM" id="SSF54001">
    <property type="entry name" value="Cysteine proteinases"/>
    <property type="match status" value="1"/>
</dbReference>
<dbReference type="PROSITE" id="PS00972">
    <property type="entry name" value="USP_1"/>
    <property type="match status" value="1"/>
</dbReference>
<keyword evidence="6 8" id="KW-0788">Thiol protease</keyword>
<keyword evidence="5 8" id="KW-0378">Hydrolase</keyword>
<gene>
    <name evidence="11" type="ORF">CEPIT_LOCUS41461</name>
</gene>
<protein>
    <recommendedName>
        <fullName evidence="8">Ubiquitin carboxyl-terminal hydrolase</fullName>
        <ecNumber evidence="8">3.4.19.12</ecNumber>
    </recommendedName>
</protein>
<dbReference type="InterPro" id="IPR001394">
    <property type="entry name" value="Peptidase_C19_UCH"/>
</dbReference>
<feature type="region of interest" description="Disordered" evidence="9">
    <location>
        <begin position="1"/>
        <end position="21"/>
    </location>
</feature>
<dbReference type="GO" id="GO:0016579">
    <property type="term" value="P:protein deubiquitination"/>
    <property type="evidence" value="ECO:0007669"/>
    <property type="project" value="InterPro"/>
</dbReference>
<keyword evidence="4 8" id="KW-0833">Ubl conjugation pathway</keyword>